<dbReference type="Gene3D" id="3.20.20.140">
    <property type="entry name" value="Metal-dependent hydrolases"/>
    <property type="match status" value="1"/>
</dbReference>
<organism evidence="1 2">
    <name type="scientific">Canna indica</name>
    <name type="common">Indian-shot</name>
    <dbReference type="NCBI Taxonomy" id="4628"/>
    <lineage>
        <taxon>Eukaryota</taxon>
        <taxon>Viridiplantae</taxon>
        <taxon>Streptophyta</taxon>
        <taxon>Embryophyta</taxon>
        <taxon>Tracheophyta</taxon>
        <taxon>Spermatophyta</taxon>
        <taxon>Magnoliopsida</taxon>
        <taxon>Liliopsida</taxon>
        <taxon>Zingiberales</taxon>
        <taxon>Cannaceae</taxon>
        <taxon>Canna</taxon>
    </lineage>
</organism>
<keyword evidence="2" id="KW-1185">Reference proteome</keyword>
<accession>A0AAQ3Q467</accession>
<protein>
    <submittedName>
        <fullName evidence="1">Urease isoform X3</fullName>
    </submittedName>
</protein>
<proteinExistence type="predicted"/>
<evidence type="ECO:0000313" key="1">
    <source>
        <dbReference type="EMBL" id="WOK97148.1"/>
    </source>
</evidence>
<dbReference type="SUPFAM" id="SSF51556">
    <property type="entry name" value="Metallo-dependent hydrolases"/>
    <property type="match status" value="1"/>
</dbReference>
<dbReference type="EMBL" id="CP136891">
    <property type="protein sequence ID" value="WOK97148.1"/>
    <property type="molecule type" value="Genomic_DNA"/>
</dbReference>
<dbReference type="InterPro" id="IPR032466">
    <property type="entry name" value="Metal_Hydrolase"/>
</dbReference>
<sequence>MMEDVLVKGFGHTDPPNARYYTCDGTRATTSTPVPFPMQLMLQSTDDFPINIGFTGKVLHVFSLKCLYASNDNATDYF</sequence>
<name>A0AAQ3Q467_9LILI</name>
<gene>
    <name evidence="1" type="ORF">Cni_G05856</name>
</gene>
<dbReference type="AlphaFoldDB" id="A0AAQ3Q467"/>
<reference evidence="1 2" key="1">
    <citation type="submission" date="2023-10" db="EMBL/GenBank/DDBJ databases">
        <title>Chromosome-scale genome assembly provides insights into flower coloration mechanisms of Canna indica.</title>
        <authorList>
            <person name="Li C."/>
        </authorList>
    </citation>
    <scope>NUCLEOTIDE SEQUENCE [LARGE SCALE GENOMIC DNA]</scope>
    <source>
        <tissue evidence="1">Flower</tissue>
    </source>
</reference>
<evidence type="ECO:0000313" key="2">
    <source>
        <dbReference type="Proteomes" id="UP001327560"/>
    </source>
</evidence>
<dbReference type="Proteomes" id="UP001327560">
    <property type="component" value="Chromosome 2"/>
</dbReference>